<dbReference type="SUPFAM" id="SSF55031">
    <property type="entry name" value="Bacterial exopeptidase dimerisation domain"/>
    <property type="match status" value="1"/>
</dbReference>
<dbReference type="Proteomes" id="UP000470772">
    <property type="component" value="Unassembled WGS sequence"/>
</dbReference>
<evidence type="ECO:0000313" key="3">
    <source>
        <dbReference type="Proteomes" id="UP000470772"/>
    </source>
</evidence>
<dbReference type="EMBL" id="WGGD01000005">
    <property type="protein sequence ID" value="MUN29101.1"/>
    <property type="molecule type" value="Genomic_DNA"/>
</dbReference>
<dbReference type="Gene3D" id="3.30.70.360">
    <property type="match status" value="1"/>
</dbReference>
<dbReference type="RefSeq" id="WP_156016665.1">
    <property type="nucleotide sequence ID" value="NZ_WGGD01000005.1"/>
</dbReference>
<dbReference type="PANTHER" id="PTHR32494">
    <property type="entry name" value="ALLANTOATE DEIMINASE-RELATED"/>
    <property type="match status" value="1"/>
</dbReference>
<dbReference type="EC" id="3.5.-.-" evidence="2"/>
<dbReference type="Pfam" id="PF01546">
    <property type="entry name" value="Peptidase_M20"/>
    <property type="match status" value="1"/>
</dbReference>
<dbReference type="Gene3D" id="3.40.630.10">
    <property type="entry name" value="Zn peptidases"/>
    <property type="match status" value="1"/>
</dbReference>
<dbReference type="AlphaFoldDB" id="A0A6A9QPI5"/>
<proteinExistence type="predicted"/>
<dbReference type="InterPro" id="IPR010158">
    <property type="entry name" value="Amidase_Cbmase"/>
</dbReference>
<comment type="caution">
    <text evidence="2">The sequence shown here is derived from an EMBL/GenBank/DDBJ whole genome shotgun (WGS) entry which is preliminary data.</text>
</comment>
<keyword evidence="1 2" id="KW-0378">Hydrolase</keyword>
<dbReference type="NCBIfam" id="TIGR01879">
    <property type="entry name" value="hydantase"/>
    <property type="match status" value="1"/>
</dbReference>
<accession>A0A6A9QPI5</accession>
<dbReference type="InterPro" id="IPR002933">
    <property type="entry name" value="Peptidase_M20"/>
</dbReference>
<dbReference type="InterPro" id="IPR036264">
    <property type="entry name" value="Bact_exopeptidase_dim_dom"/>
</dbReference>
<name>A0A6A9QPI5_SULME</name>
<dbReference type="NCBIfam" id="NF006771">
    <property type="entry name" value="PRK09290.1-5"/>
    <property type="match status" value="1"/>
</dbReference>
<evidence type="ECO:0000256" key="1">
    <source>
        <dbReference type="ARBA" id="ARBA00022801"/>
    </source>
</evidence>
<dbReference type="PANTHER" id="PTHR32494:SF5">
    <property type="entry name" value="ALLANTOATE AMIDOHYDROLASE"/>
    <property type="match status" value="1"/>
</dbReference>
<keyword evidence="3" id="KW-1185">Reference proteome</keyword>
<evidence type="ECO:0000313" key="2">
    <source>
        <dbReference type="EMBL" id="MUN29101.1"/>
    </source>
</evidence>
<sequence length="406" mass="45181">MNRIREDIEALGKIGKDNRGGNSRPALTYQDLEARKHVVDIMKDAGLRVLVDKGANIIGIREGKLKEPFVSTGSHIDTVMNGGMFDGVLGVMGGLETIRQMNEERIKTDFPLALIVFTDEEGNSFMPFAGSKFFTGEINEEELGKLRGKYEDISFRDTFKRFIEKVEGKVELIDRFPFKVKTHMELHVEQGPILDAKKIQIGVVNGIVGVERLWINFLGKQSHAGSTPMNMRADPLIPASETVLKVRQTVGEFNEMVGTVGFLEVSPNVVNVISGKVRLGIDIRSLSEKDMEDATTKIMKGAENSSLMEGVRMETERLVEKPVPCSPKVIGEIKSSAEELGYSYLIMPSRAIHDTQVMASITDVGMIFVPSKDGISHAPQEWTDWEDCDRGQRVLKLALLKELQNK</sequence>
<dbReference type="GO" id="GO:0016813">
    <property type="term" value="F:hydrolase activity, acting on carbon-nitrogen (but not peptide) bonds, in linear amidines"/>
    <property type="evidence" value="ECO:0007669"/>
    <property type="project" value="InterPro"/>
</dbReference>
<dbReference type="SUPFAM" id="SSF53187">
    <property type="entry name" value="Zn-dependent exopeptidases"/>
    <property type="match status" value="1"/>
</dbReference>
<dbReference type="PIRSF" id="PIRSF001235">
    <property type="entry name" value="Amidase_carbamoylase"/>
    <property type="match status" value="1"/>
</dbReference>
<reference evidence="2 3" key="1">
    <citation type="submission" date="2019-10" db="EMBL/GenBank/DDBJ databases">
        <title>Sequencing and Assembly of Multiple Reported Metal-Biooxidizing Members of the Extremely Thermoacidophilic Archaeal Family Sulfolobaceae.</title>
        <authorList>
            <person name="Counts J.A."/>
            <person name="Kelly R.M."/>
        </authorList>
    </citation>
    <scope>NUCLEOTIDE SEQUENCE [LARGE SCALE GENOMIC DNA]</scope>
    <source>
        <strain evidence="2 3">DSM 6482</strain>
    </source>
</reference>
<dbReference type="CDD" id="cd03884">
    <property type="entry name" value="M20_bAS"/>
    <property type="match status" value="1"/>
</dbReference>
<gene>
    <name evidence="2" type="ORF">GC250_06570</name>
</gene>
<protein>
    <submittedName>
        <fullName evidence="2">Hydantoinase/carbamoylase family amidase</fullName>
        <ecNumber evidence="2">3.5.-.-</ecNumber>
    </submittedName>
</protein>
<organism evidence="2 3">
    <name type="scientific">Sulfuracidifex metallicus DSM 6482 = JCM 9184</name>
    <dbReference type="NCBI Taxonomy" id="523847"/>
    <lineage>
        <taxon>Archaea</taxon>
        <taxon>Thermoproteota</taxon>
        <taxon>Thermoprotei</taxon>
        <taxon>Sulfolobales</taxon>
        <taxon>Sulfolobaceae</taxon>
        <taxon>Sulfuracidifex</taxon>
    </lineage>
</organism>